<evidence type="ECO:0000256" key="1">
    <source>
        <dbReference type="SAM" id="MobiDB-lite"/>
    </source>
</evidence>
<name>A0A8S3W7U4_PARAO</name>
<gene>
    <name evidence="2" type="ORF">PAPOLLO_LOCUS3121</name>
</gene>
<evidence type="ECO:0000313" key="2">
    <source>
        <dbReference type="EMBL" id="CAG4945599.1"/>
    </source>
</evidence>
<dbReference type="AlphaFoldDB" id="A0A8S3W7U4"/>
<comment type="caution">
    <text evidence="2">The sequence shown here is derived from an EMBL/GenBank/DDBJ whole genome shotgun (WGS) entry which is preliminary data.</text>
</comment>
<sequence length="189" mass="21388">MSTWRENDEPPADFISQLYADDEDLSEDSEFEPDDDEEGEERASSPETPPYSPLISPERRDQSGNDVEAVGFEEGNRFPATSPEGRDRSPIRSYQPSEFETTVVIEVLDEDAGMDDVVMDDVFLAPDAHAIHQHISRMTILLSAFNLSTPFSPTIYHAVRKDERSMCPRPDLLIINLLKTLFLHIGLLY</sequence>
<feature type="region of interest" description="Disordered" evidence="1">
    <location>
        <begin position="1"/>
        <end position="95"/>
    </location>
</feature>
<dbReference type="EMBL" id="CAJQZP010000209">
    <property type="protein sequence ID" value="CAG4945599.1"/>
    <property type="molecule type" value="Genomic_DNA"/>
</dbReference>
<evidence type="ECO:0000313" key="3">
    <source>
        <dbReference type="Proteomes" id="UP000691718"/>
    </source>
</evidence>
<dbReference type="OrthoDB" id="7484027at2759"/>
<protein>
    <submittedName>
        <fullName evidence="2">(apollo) hypothetical protein</fullName>
    </submittedName>
</protein>
<dbReference type="Proteomes" id="UP000691718">
    <property type="component" value="Unassembled WGS sequence"/>
</dbReference>
<feature type="compositionally biased region" description="Acidic residues" evidence="1">
    <location>
        <begin position="20"/>
        <end position="40"/>
    </location>
</feature>
<proteinExistence type="predicted"/>
<reference evidence="2" key="1">
    <citation type="submission" date="2021-04" db="EMBL/GenBank/DDBJ databases">
        <authorList>
            <person name="Tunstrom K."/>
        </authorList>
    </citation>
    <scope>NUCLEOTIDE SEQUENCE</scope>
</reference>
<accession>A0A8S3W7U4</accession>
<organism evidence="2 3">
    <name type="scientific">Parnassius apollo</name>
    <name type="common">Apollo butterfly</name>
    <name type="synonym">Papilio apollo</name>
    <dbReference type="NCBI Taxonomy" id="110799"/>
    <lineage>
        <taxon>Eukaryota</taxon>
        <taxon>Metazoa</taxon>
        <taxon>Ecdysozoa</taxon>
        <taxon>Arthropoda</taxon>
        <taxon>Hexapoda</taxon>
        <taxon>Insecta</taxon>
        <taxon>Pterygota</taxon>
        <taxon>Neoptera</taxon>
        <taxon>Endopterygota</taxon>
        <taxon>Lepidoptera</taxon>
        <taxon>Glossata</taxon>
        <taxon>Ditrysia</taxon>
        <taxon>Papilionoidea</taxon>
        <taxon>Papilionidae</taxon>
        <taxon>Parnassiinae</taxon>
        <taxon>Parnassini</taxon>
        <taxon>Parnassius</taxon>
        <taxon>Parnassius</taxon>
    </lineage>
</organism>
<keyword evidence="3" id="KW-1185">Reference proteome</keyword>